<keyword evidence="2" id="KW-0472">Membrane</keyword>
<accession>S8DQU9</accession>
<evidence type="ECO:0000313" key="4">
    <source>
        <dbReference type="Proteomes" id="UP000015453"/>
    </source>
</evidence>
<dbReference type="EMBL" id="AUSU01006339">
    <property type="protein sequence ID" value="EPS62172.1"/>
    <property type="molecule type" value="Genomic_DNA"/>
</dbReference>
<keyword evidence="2" id="KW-0812">Transmembrane</keyword>
<reference evidence="3 4" key="1">
    <citation type="journal article" date="2013" name="BMC Genomics">
        <title>The miniature genome of a carnivorous plant Genlisea aurea contains a low number of genes and short non-coding sequences.</title>
        <authorList>
            <person name="Leushkin E.V."/>
            <person name="Sutormin R.A."/>
            <person name="Nabieva E.R."/>
            <person name="Penin A.A."/>
            <person name="Kondrashov A.S."/>
            <person name="Logacheva M.D."/>
        </authorList>
    </citation>
    <scope>NUCLEOTIDE SEQUENCE [LARGE SCALE GENOMIC DNA]</scope>
</reference>
<comment type="caution">
    <text evidence="3">The sequence shown here is derived from an EMBL/GenBank/DDBJ whole genome shotgun (WGS) entry which is preliminary data.</text>
</comment>
<protein>
    <submittedName>
        <fullName evidence="3">Uncharacterized protein</fullName>
    </submittedName>
</protein>
<proteinExistence type="predicted"/>
<name>S8DQU9_9LAMI</name>
<dbReference type="OrthoDB" id="2016540at2759"/>
<feature type="non-terminal residue" evidence="3">
    <location>
        <position position="1"/>
    </location>
</feature>
<gene>
    <name evidence="3" type="ORF">M569_12622</name>
</gene>
<keyword evidence="4" id="KW-1185">Reference proteome</keyword>
<dbReference type="Proteomes" id="UP000015453">
    <property type="component" value="Unassembled WGS sequence"/>
</dbReference>
<keyword evidence="2" id="KW-1133">Transmembrane helix</keyword>
<organism evidence="3 4">
    <name type="scientific">Genlisea aurea</name>
    <dbReference type="NCBI Taxonomy" id="192259"/>
    <lineage>
        <taxon>Eukaryota</taxon>
        <taxon>Viridiplantae</taxon>
        <taxon>Streptophyta</taxon>
        <taxon>Embryophyta</taxon>
        <taxon>Tracheophyta</taxon>
        <taxon>Spermatophyta</taxon>
        <taxon>Magnoliopsida</taxon>
        <taxon>eudicotyledons</taxon>
        <taxon>Gunneridae</taxon>
        <taxon>Pentapetalae</taxon>
        <taxon>asterids</taxon>
        <taxon>lamiids</taxon>
        <taxon>Lamiales</taxon>
        <taxon>Lentibulariaceae</taxon>
        <taxon>Genlisea</taxon>
    </lineage>
</organism>
<feature type="compositionally biased region" description="Basic and acidic residues" evidence="1">
    <location>
        <begin position="46"/>
        <end position="59"/>
    </location>
</feature>
<evidence type="ECO:0000313" key="3">
    <source>
        <dbReference type="EMBL" id="EPS62172.1"/>
    </source>
</evidence>
<feature type="transmembrane region" description="Helical" evidence="2">
    <location>
        <begin position="7"/>
        <end position="29"/>
    </location>
</feature>
<sequence length="66" mass="7766">GKKKWEFSLAFVWNTIVWIMILNFFVQIVNSTAQGYLKKQQDKEMATLKGKSSENHQSVEEEEEKD</sequence>
<feature type="region of interest" description="Disordered" evidence="1">
    <location>
        <begin position="46"/>
        <end position="66"/>
    </location>
</feature>
<dbReference type="AlphaFoldDB" id="S8DQU9"/>
<evidence type="ECO:0000256" key="2">
    <source>
        <dbReference type="SAM" id="Phobius"/>
    </source>
</evidence>
<evidence type="ECO:0000256" key="1">
    <source>
        <dbReference type="SAM" id="MobiDB-lite"/>
    </source>
</evidence>